<organism evidence="1 2">
    <name type="scientific">Tegillarca granosa</name>
    <name type="common">Malaysian cockle</name>
    <name type="synonym">Anadara granosa</name>
    <dbReference type="NCBI Taxonomy" id="220873"/>
    <lineage>
        <taxon>Eukaryota</taxon>
        <taxon>Metazoa</taxon>
        <taxon>Spiralia</taxon>
        <taxon>Lophotrochozoa</taxon>
        <taxon>Mollusca</taxon>
        <taxon>Bivalvia</taxon>
        <taxon>Autobranchia</taxon>
        <taxon>Pteriomorphia</taxon>
        <taxon>Arcoida</taxon>
        <taxon>Arcoidea</taxon>
        <taxon>Arcidae</taxon>
        <taxon>Tegillarca</taxon>
    </lineage>
</organism>
<sequence length="2295" mass="257918">MVISPMEDLLYTRANHYASVNFDGFHDNETGIWGYTWALGRSICGTNVVAYTDPHEHLSSRKYWTNSGYVKGIYMEDGPYYATVQALNNIVYGGAVDFGLGKTKHDVSVRGYSKHAYVDRKEPFVVIEDLGLEEGVPAWIRLRAVNNVDLFKAGHGDEPILIDRSPPIPGAVLDGELLRQDIMYQSDATKICAQWVDFYDPESGIDTFIWGVGTEPQLDDIVRFHNLTHHHKHSCADVTLKHNTSYYSTVAAFNTALNSKQSNGSSDGVLVDLTPPLPGWIKDGKMKPKDIAYSSESATKNCYWGNFSDPESHMAEYEVSVYINREFIKTFSVNVQEEFFDHSISMKHLDTVDFSLKGTNGAGLSVVVNSDGFLIDHTPPDMDFLHDTADGSRYQSSKDKLNLKWKFDDSDSGIKEYRFFINQMMHGIKSRFWPQHEQFTTTTPASQFQALMNKEINGLSLTDGAKYSVHVTAINGALMSTSHESEGVIVDTSPPVITKKANIPGVIYDGRDQFIDTDYTIDKTSVALSFAGFESEACNIVSYEWAIGSEPYQSDILPYTDYGLVLHNKTHGHAQIHVQLYEDSKYYTSVRAKTGHNCHDAYIVSTSDGLKLDTKKPVFDYIGPDGNDTRYVNKHDTLFQSFSDSVDLIWSLNDNSPTQDVLFSAGRLPFKTDFHVISSTKDDRLPLGLLSLPPGEALFLSLEAEDEAGNIQHTASVPVMSDMSAPVVRNFSCTSFASVLKTSISCKWHTIEEYESILQTTDIRLGSYPLGSDLHPSVLVPFGKRSWTQELRFLRQNKNLTKIYVTMEVRNILHQKESFTFIITVDQTPPDKALVEFTTRIDDKNDLIKQLCQVPKSYVEISVRDLIDKESGIDRVEICLGTSSEQSDIKEFVLVLNATRIFIGGLELAEGSRVYATARIYNKAGLYSLTSSDPIVISPNPVLSVIDGPGKIDLDYQSDLNVLQGRWSYSDPCPIVDAEWAVEDLTGKVLQNFQQIPGNQHFFFNDELDTINGYLYFNKIRTRDALNRMRLAVSDGVAVRIQTPNPGYVRDGLEADIEYQQSVHDLSCNWDDFGNKNSKSPTQHIVRYEVAIGNDRRYTKTRSNVHYFVDVGLNNSFTFKSLNLTSKVVTYYITVRAYSEAGSYEEGYSNGVRVGFEEGIVAGTVEVSPYQFEIDKISVSWSSFMSDIGIKYYQLAISTNIFKISNTSIPCKDIKSFRYAFDVYNLTNVGLDKYRTINNLTLSHNVLYYPTVIGVDESDMCMVVTGAPVRVDTSAPDVKFSNILLNGRVSKETNLTYITDLSRLNVEWDNVTDHESGIKSIILSVEGINNCPRSTMVMESDFKVSEITVINDNKLTLYDLGLFPKNYYFIRLSIQNRAGLKSEIFSPMLLVDTTPPFAGTVKIGQEWKSKISFQFSDNNIHAFTAIAKSEDSYACPNQVSLFPDDGNQNAELHVLEAEYSQESVKFMDSSIVLKVGYNIPLTKVIKGGIKSDKFLLREGNFTFKATTAVGKNIISTFSLSSLSNVGNNFDLSPPLPDDFDTSKINFTESDNIEDLENTTGRFDNISTTENNTSYNTTETITLTSTPSYKYSYNSSYTANRTGELEDLDIYGFGVHILGKLQKNAKKWDCLFWAVDRFKAAQQWVTLDLNPSESNNEYIFKVTKEVSPTKVSFDIALIINGEVKSTINGMQYPDEVNIFSKVWNKDGYEEPLVDPFNPFRSQAEVFQIKMPSESEKPCLYGTGFYDGDSGIQEMWVGVSDSLNETDNISPMSFYKEYCLPCKDNCYYGCDPNCKDSKMSTDFEIDEIDITGLSLKSTDMTSNTSIDSAKTYYVNVKMKNFAGEESMAISNPIMIDKSPPVCEYIRCVDPRHSKDEPTEYIGSDSMLGAYWSCTEDISEIKQYIVSVGTAPFKSDMYNETDFKLQTRIQLNLTDSTFEHGNTYYLNLFVVNSADQRSNYSCHVHVELYPPDITHVTTQPMYSDKPTANSKEAALNSSLTHFNDRVGVHWNNKQDNIAFYGESGGVLFGYLEQNDLQQVYGTAASFTFMPFIVDPESTKWSTSKILRDRLVKYQNISFFMAPASEAEFQTMDISILYNRLNFDDDTVPALAFWNAELGVWKHVAESCISDIIGHYNGSHHSIPVCLDQLQTPSDTGRRKRSTATKVSQPTMVSFFKMKRKCSNRQPVIDDNIITVNEDHILSHNIRWHDGDSPADSVVFTLTKAPKHGKANITLDGNLNYIPASKFSGYDEITVTLKEINTSCNPHTVPKVITINVVDVNDPPVSGFLTYDEIFLILL</sequence>
<keyword evidence="2" id="KW-1185">Reference proteome</keyword>
<dbReference type="Pfam" id="PF17963">
    <property type="entry name" value="Big_9"/>
    <property type="match status" value="1"/>
</dbReference>
<protein>
    <submittedName>
        <fullName evidence="1">Uncharacterized protein</fullName>
    </submittedName>
</protein>
<reference evidence="1 2" key="1">
    <citation type="submission" date="2022-12" db="EMBL/GenBank/DDBJ databases">
        <title>Chromosome-level genome of Tegillarca granosa.</title>
        <authorList>
            <person name="Kim J."/>
        </authorList>
    </citation>
    <scope>NUCLEOTIDE SEQUENCE [LARGE SCALE GENOMIC DNA]</scope>
    <source>
        <strain evidence="1">Teg-2019</strain>
        <tissue evidence="1">Adductor muscle</tissue>
    </source>
</reference>
<evidence type="ECO:0000313" key="2">
    <source>
        <dbReference type="Proteomes" id="UP001217089"/>
    </source>
</evidence>
<gene>
    <name evidence="1" type="ORF">KUTeg_009918</name>
</gene>
<comment type="caution">
    <text evidence="1">The sequence shown here is derived from an EMBL/GenBank/DDBJ whole genome shotgun (WGS) entry which is preliminary data.</text>
</comment>
<dbReference type="EMBL" id="JARBDR010000440">
    <property type="protein sequence ID" value="KAJ8312545.1"/>
    <property type="molecule type" value="Genomic_DNA"/>
</dbReference>
<dbReference type="PANTHER" id="PTHR16897:SF2">
    <property type="entry name" value="OS03G0226600 PROTEIN"/>
    <property type="match status" value="1"/>
</dbReference>
<dbReference type="Proteomes" id="UP001217089">
    <property type="component" value="Unassembled WGS sequence"/>
</dbReference>
<evidence type="ECO:0000313" key="1">
    <source>
        <dbReference type="EMBL" id="KAJ8312545.1"/>
    </source>
</evidence>
<proteinExistence type="predicted"/>
<dbReference type="PANTHER" id="PTHR16897">
    <property type="entry name" value="OS10G0105400 PROTEIN"/>
    <property type="match status" value="1"/>
</dbReference>
<accession>A0ABQ9F592</accession>
<name>A0ABQ9F592_TEGGR</name>